<evidence type="ECO:0000313" key="6">
    <source>
        <dbReference type="Proteomes" id="UP001500339"/>
    </source>
</evidence>
<evidence type="ECO:0000259" key="3">
    <source>
        <dbReference type="Pfam" id="PF02568"/>
    </source>
</evidence>
<evidence type="ECO:0000259" key="4">
    <source>
        <dbReference type="Pfam" id="PF18297"/>
    </source>
</evidence>
<accession>A0ABN1J472</accession>
<dbReference type="SUPFAM" id="SSF52402">
    <property type="entry name" value="Adenine nucleotide alpha hydrolases-like"/>
    <property type="match status" value="1"/>
</dbReference>
<organism evidence="5 6">
    <name type="scientific">Clostridium malenominatum</name>
    <dbReference type="NCBI Taxonomy" id="1539"/>
    <lineage>
        <taxon>Bacteria</taxon>
        <taxon>Bacillati</taxon>
        <taxon>Bacillota</taxon>
        <taxon>Clostridia</taxon>
        <taxon>Eubacteriales</taxon>
        <taxon>Clostridiaceae</taxon>
        <taxon>Clostridium</taxon>
    </lineage>
</organism>
<comment type="caution">
    <text evidence="5">The sequence shown here is derived from an EMBL/GenBank/DDBJ whole genome shotgun (WGS) entry which is preliminary data.</text>
</comment>
<keyword evidence="1" id="KW-0547">Nucleotide-binding</keyword>
<evidence type="ECO:0000313" key="5">
    <source>
        <dbReference type="EMBL" id="GAA0728297.1"/>
    </source>
</evidence>
<dbReference type="Pfam" id="PF02568">
    <property type="entry name" value="ThiI"/>
    <property type="match status" value="1"/>
</dbReference>
<dbReference type="EMBL" id="BAAACF010000003">
    <property type="protein sequence ID" value="GAA0728297.1"/>
    <property type="molecule type" value="Genomic_DNA"/>
</dbReference>
<feature type="domain" description="Thil AANH" evidence="3">
    <location>
        <begin position="3"/>
        <end position="140"/>
    </location>
</feature>
<dbReference type="PANTHER" id="PTHR11933:SF6">
    <property type="entry name" value="THIL AANH DOMAIN-CONTAINING PROTEIN"/>
    <property type="match status" value="1"/>
</dbReference>
<dbReference type="InterPro" id="IPR059101">
    <property type="entry name" value="NFACT-R_2"/>
</dbReference>
<dbReference type="Pfam" id="PF18297">
    <property type="entry name" value="NFACT-R_2"/>
    <property type="match status" value="1"/>
</dbReference>
<proteinExistence type="predicted"/>
<dbReference type="Proteomes" id="UP001500339">
    <property type="component" value="Unassembled WGS sequence"/>
</dbReference>
<dbReference type="Gene3D" id="3.40.50.620">
    <property type="entry name" value="HUPs"/>
    <property type="match status" value="1"/>
</dbReference>
<feature type="domain" description="NFACT protein RNA binding" evidence="4">
    <location>
        <begin position="222"/>
        <end position="325"/>
    </location>
</feature>
<sequence>MTRALAMISGGLDSILAAKLIKEQGIEVIGICFKSYFFNEESAKKMAKQIDIPLKVVDFSKEHFQIVREPKFGYGKNMNPCIDCHSLMMNYSGKLLEELEAEFIITGEVLNQRPMSQNRSALDIVKKHSGFSDKILRPLCAKNLLPTAMELNGLVNREELLDIAGRGRKVQMELAEKWGIKEYPSPAGGCKLTEPNYSKRLKELLDHVTEPTYRDLELLRYGRHFRISPNAKIISTRTKEEGEEITKYLDEKDLVFSVSNFNGSTIIVIGNPKAEDIEFAAKVAGRYSKGREKDILKVNYGYFNREKDNFIESVPATEEEINKFIVQ</sequence>
<protein>
    <submittedName>
        <fullName evidence="5">DUF814 domain-containing protein</fullName>
    </submittedName>
</protein>
<gene>
    <name evidence="5" type="ORF">GCM10008905_26990</name>
</gene>
<keyword evidence="6" id="KW-1185">Reference proteome</keyword>
<keyword evidence="2" id="KW-0067">ATP-binding</keyword>
<reference evidence="6" key="1">
    <citation type="journal article" date="2019" name="Int. J. Syst. Evol. Microbiol.">
        <title>The Global Catalogue of Microorganisms (GCM) 10K type strain sequencing project: providing services to taxonomists for standard genome sequencing and annotation.</title>
        <authorList>
            <consortium name="The Broad Institute Genomics Platform"/>
            <consortium name="The Broad Institute Genome Sequencing Center for Infectious Disease"/>
            <person name="Wu L."/>
            <person name="Ma J."/>
        </authorList>
    </citation>
    <scope>NUCLEOTIDE SEQUENCE [LARGE SCALE GENOMIC DNA]</scope>
    <source>
        <strain evidence="6">JCM 1405</strain>
    </source>
</reference>
<evidence type="ECO:0000256" key="2">
    <source>
        <dbReference type="ARBA" id="ARBA00022840"/>
    </source>
</evidence>
<dbReference type="InterPro" id="IPR014729">
    <property type="entry name" value="Rossmann-like_a/b/a_fold"/>
</dbReference>
<dbReference type="InterPro" id="IPR020536">
    <property type="entry name" value="ThiI_AANH"/>
</dbReference>
<evidence type="ECO:0000256" key="1">
    <source>
        <dbReference type="ARBA" id="ARBA00022741"/>
    </source>
</evidence>
<dbReference type="PANTHER" id="PTHR11933">
    <property type="entry name" value="TRNA 5-METHYLAMINOMETHYL-2-THIOURIDYLATE -METHYLTRANSFERASE"/>
    <property type="match status" value="1"/>
</dbReference>
<name>A0ABN1J472_9CLOT</name>
<dbReference type="RefSeq" id="WP_343770461.1">
    <property type="nucleotide sequence ID" value="NZ_BAAACF010000003.1"/>
</dbReference>